<proteinExistence type="predicted"/>
<organism evidence="2 3">
    <name type="scientific">Pendulispora rubella</name>
    <dbReference type="NCBI Taxonomy" id="2741070"/>
    <lineage>
        <taxon>Bacteria</taxon>
        <taxon>Pseudomonadati</taxon>
        <taxon>Myxococcota</taxon>
        <taxon>Myxococcia</taxon>
        <taxon>Myxococcales</taxon>
        <taxon>Sorangiineae</taxon>
        <taxon>Pendulisporaceae</taxon>
        <taxon>Pendulispora</taxon>
    </lineage>
</organism>
<feature type="chain" id="PRO_5047550568" evidence="1">
    <location>
        <begin position="23"/>
        <end position="86"/>
    </location>
</feature>
<feature type="signal peptide" evidence="1">
    <location>
        <begin position="1"/>
        <end position="22"/>
    </location>
</feature>
<dbReference type="Proteomes" id="UP001374803">
    <property type="component" value="Chromosome"/>
</dbReference>
<keyword evidence="1" id="KW-0732">Signal</keyword>
<dbReference type="EMBL" id="CP089983">
    <property type="protein sequence ID" value="WXB06221.1"/>
    <property type="molecule type" value="Genomic_DNA"/>
</dbReference>
<dbReference type="PROSITE" id="PS51257">
    <property type="entry name" value="PROKAR_LIPOPROTEIN"/>
    <property type="match status" value="1"/>
</dbReference>
<name>A0ABZ2LAI1_9BACT</name>
<dbReference type="RefSeq" id="WP_394835871.1">
    <property type="nucleotide sequence ID" value="NZ_CP089929.1"/>
</dbReference>
<protein>
    <submittedName>
        <fullName evidence="2">Uncharacterized protein</fullName>
    </submittedName>
</protein>
<accession>A0ABZ2LAI1</accession>
<sequence>MRFISSIAIVSMFFALVVGCSASPDGEPETSETAAVPVQEGVSPQAICPLKWTCGEGFYTSRLACEGACGGTCYRDYACNGSCTCP</sequence>
<reference evidence="2" key="1">
    <citation type="submission" date="2021-12" db="EMBL/GenBank/DDBJ databases">
        <title>Discovery of the Pendulisporaceae a myxobacterial family with distinct sporulation behavior and unique specialized metabolism.</title>
        <authorList>
            <person name="Garcia R."/>
            <person name="Popoff A."/>
            <person name="Bader C.D."/>
            <person name="Loehr J."/>
            <person name="Walesch S."/>
            <person name="Walt C."/>
            <person name="Boldt J."/>
            <person name="Bunk B."/>
            <person name="Haeckl F.J.F.P.J."/>
            <person name="Gunesch A.P."/>
            <person name="Birkelbach J."/>
            <person name="Nuebel U."/>
            <person name="Pietschmann T."/>
            <person name="Bach T."/>
            <person name="Mueller R."/>
        </authorList>
    </citation>
    <scope>NUCLEOTIDE SEQUENCE</scope>
    <source>
        <strain evidence="2">MSr11367</strain>
    </source>
</reference>
<evidence type="ECO:0000313" key="3">
    <source>
        <dbReference type="Proteomes" id="UP001374803"/>
    </source>
</evidence>
<evidence type="ECO:0000313" key="2">
    <source>
        <dbReference type="EMBL" id="WXB06221.1"/>
    </source>
</evidence>
<gene>
    <name evidence="2" type="ORF">LVJ94_03040</name>
</gene>
<keyword evidence="3" id="KW-1185">Reference proteome</keyword>
<evidence type="ECO:0000256" key="1">
    <source>
        <dbReference type="SAM" id="SignalP"/>
    </source>
</evidence>